<organism evidence="1 2">
    <name type="scientific">Candidatus Woesebacteria bacterium CG22_combo_CG10-13_8_21_14_all_39_10</name>
    <dbReference type="NCBI Taxonomy" id="1975059"/>
    <lineage>
        <taxon>Bacteria</taxon>
        <taxon>Candidatus Woeseibacteriota</taxon>
    </lineage>
</organism>
<evidence type="ECO:0000313" key="2">
    <source>
        <dbReference type="Proteomes" id="UP000229847"/>
    </source>
</evidence>
<dbReference type="EMBL" id="PCSW01000057">
    <property type="protein sequence ID" value="PIP57664.1"/>
    <property type="molecule type" value="Genomic_DNA"/>
</dbReference>
<protein>
    <recommendedName>
        <fullName evidence="3">Transposase</fullName>
    </recommendedName>
</protein>
<name>A0A2H0BJ77_9BACT</name>
<gene>
    <name evidence="1" type="ORF">COX03_01905</name>
</gene>
<dbReference type="InterPro" id="IPR009057">
    <property type="entry name" value="Homeodomain-like_sf"/>
</dbReference>
<reference evidence="1 2" key="1">
    <citation type="submission" date="2017-09" db="EMBL/GenBank/DDBJ databases">
        <title>Depth-based differentiation of microbial function through sediment-hosted aquifers and enrichment of novel symbionts in the deep terrestrial subsurface.</title>
        <authorList>
            <person name="Probst A.J."/>
            <person name="Ladd B."/>
            <person name="Jarett J.K."/>
            <person name="Geller-Mcgrath D.E."/>
            <person name="Sieber C.M."/>
            <person name="Emerson J.B."/>
            <person name="Anantharaman K."/>
            <person name="Thomas B.C."/>
            <person name="Malmstrom R."/>
            <person name="Stieglmeier M."/>
            <person name="Klingl A."/>
            <person name="Woyke T."/>
            <person name="Ryan C.M."/>
            <person name="Banfield J.F."/>
        </authorList>
    </citation>
    <scope>NUCLEOTIDE SEQUENCE [LARGE SCALE GENOMIC DNA]</scope>
    <source>
        <strain evidence="1">CG22_combo_CG10-13_8_21_14_all_39_10</strain>
    </source>
</reference>
<dbReference type="Gene3D" id="1.10.10.10">
    <property type="entry name" value="Winged helix-like DNA-binding domain superfamily/Winged helix DNA-binding domain"/>
    <property type="match status" value="1"/>
</dbReference>
<dbReference type="GO" id="GO:0006313">
    <property type="term" value="P:DNA transposition"/>
    <property type="evidence" value="ECO:0007669"/>
    <property type="project" value="InterPro"/>
</dbReference>
<dbReference type="InterPro" id="IPR036388">
    <property type="entry name" value="WH-like_DNA-bd_sf"/>
</dbReference>
<dbReference type="GO" id="GO:0003677">
    <property type="term" value="F:DNA binding"/>
    <property type="evidence" value="ECO:0007669"/>
    <property type="project" value="InterPro"/>
</dbReference>
<dbReference type="AlphaFoldDB" id="A0A2H0BJ77"/>
<proteinExistence type="predicted"/>
<dbReference type="GO" id="GO:0004803">
    <property type="term" value="F:transposase activity"/>
    <property type="evidence" value="ECO:0007669"/>
    <property type="project" value="InterPro"/>
</dbReference>
<dbReference type="Pfam" id="PF01527">
    <property type="entry name" value="HTH_Tnp_1"/>
    <property type="match status" value="1"/>
</dbReference>
<sequence>MPGKYYPKELKEEIIGKIKSEGITAVEAAKRYGVDVNNIYRWVSLGIAGVKGNIFEINRLKRENQQLKQIIGEMCFQKARGKKD</sequence>
<dbReference type="SUPFAM" id="SSF46689">
    <property type="entry name" value="Homeodomain-like"/>
    <property type="match status" value="1"/>
</dbReference>
<dbReference type="Proteomes" id="UP000229847">
    <property type="component" value="Unassembled WGS sequence"/>
</dbReference>
<comment type="caution">
    <text evidence="1">The sequence shown here is derived from an EMBL/GenBank/DDBJ whole genome shotgun (WGS) entry which is preliminary data.</text>
</comment>
<dbReference type="InterPro" id="IPR002514">
    <property type="entry name" value="Transposase_8"/>
</dbReference>
<evidence type="ECO:0008006" key="3">
    <source>
        <dbReference type="Google" id="ProtNLM"/>
    </source>
</evidence>
<evidence type="ECO:0000313" key="1">
    <source>
        <dbReference type="EMBL" id="PIP57664.1"/>
    </source>
</evidence>
<accession>A0A2H0BJ77</accession>